<feature type="region of interest" description="Disordered" evidence="1">
    <location>
        <begin position="40"/>
        <end position="96"/>
    </location>
</feature>
<sequence length="96" mass="10054">MQVSYVIAPSREVVPKGSSGHLSFAHAPIISGTVDGFLRPPTLSPNSPVPNPRWRRSCDRGGLRPAPGFEAGSPGSDGRAEPEAPPKPGYGLTRPV</sequence>
<proteinExistence type="predicted"/>
<evidence type="ECO:0000256" key="1">
    <source>
        <dbReference type="SAM" id="MobiDB-lite"/>
    </source>
</evidence>
<name>A0AAV7Q1A0_PLEWA</name>
<evidence type="ECO:0000313" key="3">
    <source>
        <dbReference type="Proteomes" id="UP001066276"/>
    </source>
</evidence>
<dbReference type="Proteomes" id="UP001066276">
    <property type="component" value="Chromosome 6"/>
</dbReference>
<protein>
    <submittedName>
        <fullName evidence="2">Uncharacterized protein</fullName>
    </submittedName>
</protein>
<gene>
    <name evidence="2" type="ORF">NDU88_000450</name>
</gene>
<dbReference type="EMBL" id="JANPWB010000010">
    <property type="protein sequence ID" value="KAJ1133980.1"/>
    <property type="molecule type" value="Genomic_DNA"/>
</dbReference>
<reference evidence="2" key="1">
    <citation type="journal article" date="2022" name="bioRxiv">
        <title>Sequencing and chromosome-scale assembly of the giantPleurodeles waltlgenome.</title>
        <authorList>
            <person name="Brown T."/>
            <person name="Elewa A."/>
            <person name="Iarovenko S."/>
            <person name="Subramanian E."/>
            <person name="Araus A.J."/>
            <person name="Petzold A."/>
            <person name="Susuki M."/>
            <person name="Suzuki K.-i.T."/>
            <person name="Hayashi T."/>
            <person name="Toyoda A."/>
            <person name="Oliveira C."/>
            <person name="Osipova E."/>
            <person name="Leigh N.D."/>
            <person name="Simon A."/>
            <person name="Yun M.H."/>
        </authorList>
    </citation>
    <scope>NUCLEOTIDE SEQUENCE</scope>
    <source>
        <strain evidence="2">20211129_DDA</strain>
        <tissue evidence="2">Liver</tissue>
    </source>
</reference>
<dbReference type="AlphaFoldDB" id="A0AAV7Q1A0"/>
<comment type="caution">
    <text evidence="2">The sequence shown here is derived from an EMBL/GenBank/DDBJ whole genome shotgun (WGS) entry which is preliminary data.</text>
</comment>
<evidence type="ECO:0000313" key="2">
    <source>
        <dbReference type="EMBL" id="KAJ1133980.1"/>
    </source>
</evidence>
<keyword evidence="3" id="KW-1185">Reference proteome</keyword>
<organism evidence="2 3">
    <name type="scientific">Pleurodeles waltl</name>
    <name type="common">Iberian ribbed newt</name>
    <dbReference type="NCBI Taxonomy" id="8319"/>
    <lineage>
        <taxon>Eukaryota</taxon>
        <taxon>Metazoa</taxon>
        <taxon>Chordata</taxon>
        <taxon>Craniata</taxon>
        <taxon>Vertebrata</taxon>
        <taxon>Euteleostomi</taxon>
        <taxon>Amphibia</taxon>
        <taxon>Batrachia</taxon>
        <taxon>Caudata</taxon>
        <taxon>Salamandroidea</taxon>
        <taxon>Salamandridae</taxon>
        <taxon>Pleurodelinae</taxon>
        <taxon>Pleurodeles</taxon>
    </lineage>
</organism>
<accession>A0AAV7Q1A0</accession>